<dbReference type="EMBL" id="AYKF01000071">
    <property type="protein sequence ID" value="ROO31229.1"/>
    <property type="molecule type" value="Genomic_DNA"/>
</dbReference>
<feature type="chain" id="PRO_5019158078" evidence="6">
    <location>
        <begin position="26"/>
        <end position="308"/>
    </location>
</feature>
<accession>A0A423PZW5</accession>
<evidence type="ECO:0000259" key="7">
    <source>
        <dbReference type="PROSITE" id="PS50983"/>
    </source>
</evidence>
<evidence type="ECO:0000256" key="5">
    <source>
        <dbReference type="ARBA" id="ARBA00022729"/>
    </source>
</evidence>
<evidence type="ECO:0000256" key="1">
    <source>
        <dbReference type="ARBA" id="ARBA00004196"/>
    </source>
</evidence>
<keyword evidence="4" id="KW-0410">Iron transport</keyword>
<comment type="similarity">
    <text evidence="2">Belongs to the bacterial solute-binding protein 8 family.</text>
</comment>
<dbReference type="GO" id="GO:1901678">
    <property type="term" value="P:iron coordination entity transport"/>
    <property type="evidence" value="ECO:0007669"/>
    <property type="project" value="UniProtKB-ARBA"/>
</dbReference>
<dbReference type="OrthoDB" id="9793175at2"/>
<gene>
    <name evidence="8" type="ORF">SAHL_06925</name>
</gene>
<evidence type="ECO:0000256" key="4">
    <source>
        <dbReference type="ARBA" id="ARBA00022496"/>
    </source>
</evidence>
<comment type="caution">
    <text evidence="8">The sequence shown here is derived from an EMBL/GenBank/DDBJ whole genome shotgun (WGS) entry which is preliminary data.</text>
</comment>
<evidence type="ECO:0000256" key="2">
    <source>
        <dbReference type="ARBA" id="ARBA00008814"/>
    </source>
</evidence>
<dbReference type="Proteomes" id="UP000285123">
    <property type="component" value="Unassembled WGS sequence"/>
</dbReference>
<dbReference type="CDD" id="cd01146">
    <property type="entry name" value="FhuD"/>
    <property type="match status" value="1"/>
</dbReference>
<dbReference type="AlphaFoldDB" id="A0A423PZW5"/>
<proteinExistence type="inferred from homology"/>
<dbReference type="InterPro" id="IPR051313">
    <property type="entry name" value="Bact_iron-sidero_bind"/>
</dbReference>
<dbReference type="SUPFAM" id="SSF53807">
    <property type="entry name" value="Helical backbone' metal receptor"/>
    <property type="match status" value="1"/>
</dbReference>
<dbReference type="PANTHER" id="PTHR30532:SF1">
    <property type="entry name" value="IRON(3+)-HYDROXAMATE-BINDING PROTEIN FHUD"/>
    <property type="match status" value="1"/>
</dbReference>
<evidence type="ECO:0000313" key="8">
    <source>
        <dbReference type="EMBL" id="ROO31229.1"/>
    </source>
</evidence>
<feature type="domain" description="Fe/B12 periplasmic-binding" evidence="7">
    <location>
        <begin position="44"/>
        <end position="306"/>
    </location>
</feature>
<feature type="signal peptide" evidence="6">
    <location>
        <begin position="1"/>
        <end position="25"/>
    </location>
</feature>
<organism evidence="8 9">
    <name type="scientific">Salinisphaera orenii YIM 95161</name>
    <dbReference type="NCBI Taxonomy" id="1051139"/>
    <lineage>
        <taxon>Bacteria</taxon>
        <taxon>Pseudomonadati</taxon>
        <taxon>Pseudomonadota</taxon>
        <taxon>Gammaproteobacteria</taxon>
        <taxon>Salinisphaerales</taxon>
        <taxon>Salinisphaeraceae</taxon>
        <taxon>Salinisphaera</taxon>
    </lineage>
</organism>
<evidence type="ECO:0000256" key="6">
    <source>
        <dbReference type="SAM" id="SignalP"/>
    </source>
</evidence>
<protein>
    <submittedName>
        <fullName evidence="8">ABC transporter substrate-binding protein</fullName>
    </submittedName>
</protein>
<evidence type="ECO:0000313" key="9">
    <source>
        <dbReference type="Proteomes" id="UP000285123"/>
    </source>
</evidence>
<dbReference type="GO" id="GO:0030288">
    <property type="term" value="C:outer membrane-bounded periplasmic space"/>
    <property type="evidence" value="ECO:0007669"/>
    <property type="project" value="TreeGrafter"/>
</dbReference>
<dbReference type="Gene3D" id="3.40.50.1980">
    <property type="entry name" value="Nitrogenase molybdenum iron protein domain"/>
    <property type="match status" value="2"/>
</dbReference>
<keyword evidence="4" id="KW-0408">Iron</keyword>
<comment type="subcellular location">
    <subcellularLocation>
        <location evidence="1">Cell envelope</location>
    </subcellularLocation>
</comment>
<evidence type="ECO:0000256" key="3">
    <source>
        <dbReference type="ARBA" id="ARBA00022448"/>
    </source>
</evidence>
<keyword evidence="4" id="KW-0406">Ion transport</keyword>
<name>A0A423PZW5_9GAMM</name>
<keyword evidence="5 6" id="KW-0732">Signal</keyword>
<dbReference type="RefSeq" id="WP_123590679.1">
    <property type="nucleotide sequence ID" value="NZ_AYKF01000071.1"/>
</dbReference>
<keyword evidence="3" id="KW-0813">Transport</keyword>
<dbReference type="PROSITE" id="PS50983">
    <property type="entry name" value="FE_B12_PBP"/>
    <property type="match status" value="1"/>
</dbReference>
<reference evidence="8 9" key="1">
    <citation type="submission" date="2013-10" db="EMBL/GenBank/DDBJ databases">
        <title>Salinisphaera halophila YIM 95161 Genome Sequencing.</title>
        <authorList>
            <person name="Lai Q."/>
            <person name="Li C."/>
            <person name="Shao Z."/>
        </authorList>
    </citation>
    <scope>NUCLEOTIDE SEQUENCE [LARGE SCALE GENOMIC DNA]</scope>
    <source>
        <strain evidence="8 9">YIM 95161</strain>
    </source>
</reference>
<dbReference type="InterPro" id="IPR002491">
    <property type="entry name" value="ABC_transptr_periplasmic_BD"/>
</dbReference>
<dbReference type="Pfam" id="PF01497">
    <property type="entry name" value="Peripla_BP_2"/>
    <property type="match status" value="1"/>
</dbReference>
<sequence length="308" mass="32457">MLITIRKTGLCLALTALLAVSLPGAARTLDTRYGTIEIDGTPERVVTLHEGALDAAVALGTTPVAAVATRGGDGVARYMDGRVDDIAIVGTARETHIEAVVAQRPDVILAAATLPESQYRLLSNIAPTVVPKGSNFAPDAWQAHTRLYARALNATDRAEALINNFDTRTAAIATQVPEAAEATLARWMPQGPLVMADIIFASRVLAAAGFTVNDAGVVAEGRPHSDPLSLENLDRIDSDWLFLATLNADGENALAQARSSPGFERLDVVQRDRVVAVDGQLWTSASGPIAANAILDDIAAALDLDRQP</sequence>
<dbReference type="PANTHER" id="PTHR30532">
    <property type="entry name" value="IRON III DICITRATE-BINDING PERIPLASMIC PROTEIN"/>
    <property type="match status" value="1"/>
</dbReference>